<accession>A0A378IB79</accession>
<reference evidence="6 7" key="1">
    <citation type="submission" date="2018-06" db="EMBL/GenBank/DDBJ databases">
        <authorList>
            <consortium name="Pathogen Informatics"/>
            <person name="Doyle S."/>
        </authorList>
    </citation>
    <scope>NUCLEOTIDE SEQUENCE [LARGE SCALE GENOMIC DNA]</scope>
    <source>
        <strain evidence="6 7">NCTC13315</strain>
    </source>
</reference>
<dbReference type="PANTHER" id="PTHR30537:SF35">
    <property type="entry name" value="TRANSCRIPTIONAL REGULATORY PROTEIN"/>
    <property type="match status" value="1"/>
</dbReference>
<dbReference type="InterPro" id="IPR000847">
    <property type="entry name" value="LysR_HTH_N"/>
</dbReference>
<dbReference type="RefSeq" id="WP_115303228.1">
    <property type="nucleotide sequence ID" value="NZ_CAAAHO010000002.1"/>
</dbReference>
<dbReference type="GO" id="GO:0043565">
    <property type="term" value="F:sequence-specific DNA binding"/>
    <property type="evidence" value="ECO:0007669"/>
    <property type="project" value="TreeGrafter"/>
</dbReference>
<name>A0A378IB79_9GAMM</name>
<dbReference type="InterPro" id="IPR036388">
    <property type="entry name" value="WH-like_DNA-bd_sf"/>
</dbReference>
<dbReference type="Proteomes" id="UP000254968">
    <property type="component" value="Unassembled WGS sequence"/>
</dbReference>
<evidence type="ECO:0000259" key="5">
    <source>
        <dbReference type="PROSITE" id="PS50931"/>
    </source>
</evidence>
<evidence type="ECO:0000313" key="6">
    <source>
        <dbReference type="EMBL" id="STX29564.1"/>
    </source>
</evidence>
<comment type="similarity">
    <text evidence="1">Belongs to the LysR transcriptional regulatory family.</text>
</comment>
<dbReference type="AlphaFoldDB" id="A0A378IB79"/>
<dbReference type="GO" id="GO:0006351">
    <property type="term" value="P:DNA-templated transcription"/>
    <property type="evidence" value="ECO:0007669"/>
    <property type="project" value="TreeGrafter"/>
</dbReference>
<keyword evidence="4" id="KW-0804">Transcription</keyword>
<gene>
    <name evidence="6" type="primary">dmlR_3</name>
    <name evidence="6" type="ORF">NCTC13315_02107</name>
</gene>
<dbReference type="Gene3D" id="1.10.10.10">
    <property type="entry name" value="Winged helix-like DNA-binding domain superfamily/Winged helix DNA-binding domain"/>
    <property type="match status" value="1"/>
</dbReference>
<dbReference type="SUPFAM" id="SSF46785">
    <property type="entry name" value="Winged helix' DNA-binding domain"/>
    <property type="match status" value="1"/>
</dbReference>
<dbReference type="Gene3D" id="3.40.190.290">
    <property type="match status" value="1"/>
</dbReference>
<proteinExistence type="inferred from homology"/>
<dbReference type="FunFam" id="1.10.10.10:FF:000001">
    <property type="entry name" value="LysR family transcriptional regulator"/>
    <property type="match status" value="1"/>
</dbReference>
<keyword evidence="3" id="KW-0238">DNA-binding</keyword>
<dbReference type="EMBL" id="UGNV01000001">
    <property type="protein sequence ID" value="STX29564.1"/>
    <property type="molecule type" value="Genomic_DNA"/>
</dbReference>
<evidence type="ECO:0000256" key="1">
    <source>
        <dbReference type="ARBA" id="ARBA00009437"/>
    </source>
</evidence>
<evidence type="ECO:0000313" key="7">
    <source>
        <dbReference type="Proteomes" id="UP000254968"/>
    </source>
</evidence>
<dbReference type="GO" id="GO:0003700">
    <property type="term" value="F:DNA-binding transcription factor activity"/>
    <property type="evidence" value="ECO:0007669"/>
    <property type="project" value="InterPro"/>
</dbReference>
<dbReference type="Pfam" id="PF00126">
    <property type="entry name" value="HTH_1"/>
    <property type="match status" value="1"/>
</dbReference>
<keyword evidence="7" id="KW-1185">Reference proteome</keyword>
<keyword evidence="2" id="KW-0805">Transcription regulation</keyword>
<dbReference type="OrthoDB" id="9810065at2"/>
<evidence type="ECO:0000256" key="3">
    <source>
        <dbReference type="ARBA" id="ARBA00023125"/>
    </source>
</evidence>
<sequence>MNTLGLIQTFCKVAQHCNFTAAAHMLNISAAAVSKQISLLEKELGVALFERTTRRVTLTAIGELYYQEIQKVLLSLEQATNLVAKTKTEPAGVIRVKSARFFAEKIILPRMICFQKRYPQITLDLQIAEQVPHLPAEELDVVFGMSMAVASNSIQKKIGTTRYIFCASPAYLKQAGVPREPADLAHHAYITHSMRKPNDSWTFTNGETVSLKPTLYLNDATAMVDCACRGLGIVVLHSYQVADALKTGELIEILTDYQMPAIPVFIFYHPARFMQPKVKVWVEAMTDNISF</sequence>
<dbReference type="PROSITE" id="PS50931">
    <property type="entry name" value="HTH_LYSR"/>
    <property type="match status" value="1"/>
</dbReference>
<dbReference type="PRINTS" id="PR00039">
    <property type="entry name" value="HTHLYSR"/>
</dbReference>
<dbReference type="InterPro" id="IPR058163">
    <property type="entry name" value="LysR-type_TF_proteobact-type"/>
</dbReference>
<dbReference type="InterPro" id="IPR036390">
    <property type="entry name" value="WH_DNA-bd_sf"/>
</dbReference>
<organism evidence="6 7">
    <name type="scientific">Legionella beliardensis</name>
    <dbReference type="NCBI Taxonomy" id="91822"/>
    <lineage>
        <taxon>Bacteria</taxon>
        <taxon>Pseudomonadati</taxon>
        <taxon>Pseudomonadota</taxon>
        <taxon>Gammaproteobacteria</taxon>
        <taxon>Legionellales</taxon>
        <taxon>Legionellaceae</taxon>
        <taxon>Legionella</taxon>
    </lineage>
</organism>
<dbReference type="InterPro" id="IPR005119">
    <property type="entry name" value="LysR_subst-bd"/>
</dbReference>
<dbReference type="PANTHER" id="PTHR30537">
    <property type="entry name" value="HTH-TYPE TRANSCRIPTIONAL REGULATOR"/>
    <property type="match status" value="1"/>
</dbReference>
<feature type="domain" description="HTH lysR-type" evidence="5">
    <location>
        <begin position="1"/>
        <end position="59"/>
    </location>
</feature>
<dbReference type="CDD" id="cd08422">
    <property type="entry name" value="PBP2_CrgA_like"/>
    <property type="match status" value="1"/>
</dbReference>
<dbReference type="SUPFAM" id="SSF53850">
    <property type="entry name" value="Periplasmic binding protein-like II"/>
    <property type="match status" value="1"/>
</dbReference>
<protein>
    <submittedName>
        <fullName evidence="6">Transcriptional regulator</fullName>
    </submittedName>
</protein>
<evidence type="ECO:0000256" key="2">
    <source>
        <dbReference type="ARBA" id="ARBA00023015"/>
    </source>
</evidence>
<dbReference type="Pfam" id="PF03466">
    <property type="entry name" value="LysR_substrate"/>
    <property type="match status" value="1"/>
</dbReference>
<evidence type="ECO:0000256" key="4">
    <source>
        <dbReference type="ARBA" id="ARBA00023163"/>
    </source>
</evidence>